<gene>
    <name evidence="2" type="ORF">POM88_000109</name>
</gene>
<sequence length="146" mass="15630">MGDRNVDMAHSIAIVGMDSGKRSFMIQNSDLNLGNNLDGVSVGWIRYHLVYDILQPIVLFPYHVILNRWGSTGSRSARGSRGGRGGRGRGGRGGSGKGRVGRGGRGGRGRGGQGSGEGRRSAIFQGSGRGRRHECRGDHCLEVRKL</sequence>
<evidence type="ECO:0000313" key="2">
    <source>
        <dbReference type="EMBL" id="KAK1400504.1"/>
    </source>
</evidence>
<evidence type="ECO:0000256" key="1">
    <source>
        <dbReference type="SAM" id="MobiDB-lite"/>
    </source>
</evidence>
<dbReference type="AlphaFoldDB" id="A0AAD8N8E6"/>
<evidence type="ECO:0000313" key="3">
    <source>
        <dbReference type="Proteomes" id="UP001237642"/>
    </source>
</evidence>
<reference evidence="2" key="1">
    <citation type="submission" date="2023-02" db="EMBL/GenBank/DDBJ databases">
        <title>Genome of toxic invasive species Heracleum sosnowskyi carries increased number of genes despite the absence of recent whole-genome duplications.</title>
        <authorList>
            <person name="Schelkunov M."/>
            <person name="Shtratnikova V."/>
            <person name="Makarenko M."/>
            <person name="Klepikova A."/>
            <person name="Omelchenko D."/>
            <person name="Novikova G."/>
            <person name="Obukhova E."/>
            <person name="Bogdanov V."/>
            <person name="Penin A."/>
            <person name="Logacheva M."/>
        </authorList>
    </citation>
    <scope>NUCLEOTIDE SEQUENCE</scope>
    <source>
        <strain evidence="2">Hsosn_3</strain>
        <tissue evidence="2">Leaf</tissue>
    </source>
</reference>
<proteinExistence type="predicted"/>
<dbReference type="EMBL" id="JAUIZM010000001">
    <property type="protein sequence ID" value="KAK1400504.1"/>
    <property type="molecule type" value="Genomic_DNA"/>
</dbReference>
<accession>A0AAD8N8E6</accession>
<comment type="caution">
    <text evidence="2">The sequence shown here is derived from an EMBL/GenBank/DDBJ whole genome shotgun (WGS) entry which is preliminary data.</text>
</comment>
<dbReference type="Proteomes" id="UP001237642">
    <property type="component" value="Unassembled WGS sequence"/>
</dbReference>
<protein>
    <submittedName>
        <fullName evidence="2">Uncharacterized protein</fullName>
    </submittedName>
</protein>
<feature type="compositionally biased region" description="Basic residues" evidence="1">
    <location>
        <begin position="99"/>
        <end position="108"/>
    </location>
</feature>
<reference evidence="2" key="2">
    <citation type="submission" date="2023-05" db="EMBL/GenBank/DDBJ databases">
        <authorList>
            <person name="Schelkunov M.I."/>
        </authorList>
    </citation>
    <scope>NUCLEOTIDE SEQUENCE</scope>
    <source>
        <strain evidence="2">Hsosn_3</strain>
        <tissue evidence="2">Leaf</tissue>
    </source>
</reference>
<feature type="region of interest" description="Disordered" evidence="1">
    <location>
        <begin position="72"/>
        <end position="134"/>
    </location>
</feature>
<name>A0AAD8N8E6_9APIA</name>
<keyword evidence="3" id="KW-1185">Reference proteome</keyword>
<organism evidence="2 3">
    <name type="scientific">Heracleum sosnowskyi</name>
    <dbReference type="NCBI Taxonomy" id="360622"/>
    <lineage>
        <taxon>Eukaryota</taxon>
        <taxon>Viridiplantae</taxon>
        <taxon>Streptophyta</taxon>
        <taxon>Embryophyta</taxon>
        <taxon>Tracheophyta</taxon>
        <taxon>Spermatophyta</taxon>
        <taxon>Magnoliopsida</taxon>
        <taxon>eudicotyledons</taxon>
        <taxon>Gunneridae</taxon>
        <taxon>Pentapetalae</taxon>
        <taxon>asterids</taxon>
        <taxon>campanulids</taxon>
        <taxon>Apiales</taxon>
        <taxon>Apiaceae</taxon>
        <taxon>Apioideae</taxon>
        <taxon>apioid superclade</taxon>
        <taxon>Tordylieae</taxon>
        <taxon>Tordyliinae</taxon>
        <taxon>Heracleum</taxon>
    </lineage>
</organism>